<protein>
    <submittedName>
        <fullName evidence="4">Fumarylacetoacetate hydrolase family protein</fullName>
    </submittedName>
</protein>
<dbReference type="Gene3D" id="3.90.850.10">
    <property type="entry name" value="Fumarylacetoacetase-like, C-terminal domain"/>
    <property type="match status" value="1"/>
</dbReference>
<dbReference type="Pfam" id="PF01557">
    <property type="entry name" value="FAA_hydrolase"/>
    <property type="match status" value="1"/>
</dbReference>
<keyword evidence="2" id="KW-0479">Metal-binding</keyword>
<organism evidence="4 5">
    <name type="scientific">Halalkalibacter alkaliphilus</name>
    <dbReference type="NCBI Taxonomy" id="2917993"/>
    <lineage>
        <taxon>Bacteria</taxon>
        <taxon>Bacillati</taxon>
        <taxon>Bacillota</taxon>
        <taxon>Bacilli</taxon>
        <taxon>Bacillales</taxon>
        <taxon>Bacillaceae</taxon>
        <taxon>Halalkalibacter</taxon>
    </lineage>
</organism>
<reference evidence="4" key="1">
    <citation type="submission" date="2022-02" db="EMBL/GenBank/DDBJ databases">
        <title>Halalkalibacter sp. nov. isolated from Lonar Lake, India.</title>
        <authorList>
            <person name="Joshi A."/>
            <person name="Thite S."/>
            <person name="Lodha T."/>
        </authorList>
    </citation>
    <scope>NUCLEOTIDE SEQUENCE</scope>
    <source>
        <strain evidence="4">MEB205</strain>
    </source>
</reference>
<sequence length="204" mass="22818">MISMNIYCIGRNYANHAKELGNAIPDQPLLFSKPSHSLTIAQGQSIVLPKGLGEIHHELEIVLKINKTVQKGDKVTDVVNEMALGLDLTLRDVQSVLKQKGQPWLRAKGFKNSAIITDFWEFSQEECANTEFAFELNGQLVQNGNIRDMLFDFQEIIDECAEWFGLAEGDLIFTGTPEGVGPLQSNDFGRMLWGKEEKGTFSIE</sequence>
<dbReference type="Proteomes" id="UP001139150">
    <property type="component" value="Unassembled WGS sequence"/>
</dbReference>
<evidence type="ECO:0000313" key="5">
    <source>
        <dbReference type="Proteomes" id="UP001139150"/>
    </source>
</evidence>
<dbReference type="PANTHER" id="PTHR11820:SF7">
    <property type="entry name" value="ACYLPYRUVASE FAHD1, MITOCHONDRIAL"/>
    <property type="match status" value="1"/>
</dbReference>
<dbReference type="SUPFAM" id="SSF56529">
    <property type="entry name" value="FAH"/>
    <property type="match status" value="1"/>
</dbReference>
<evidence type="ECO:0000256" key="2">
    <source>
        <dbReference type="ARBA" id="ARBA00022723"/>
    </source>
</evidence>
<keyword evidence="5" id="KW-1185">Reference proteome</keyword>
<keyword evidence="4" id="KW-0378">Hydrolase</keyword>
<comment type="caution">
    <text evidence="4">The sequence shown here is derived from an EMBL/GenBank/DDBJ whole genome shotgun (WGS) entry which is preliminary data.</text>
</comment>
<evidence type="ECO:0000259" key="3">
    <source>
        <dbReference type="Pfam" id="PF01557"/>
    </source>
</evidence>
<feature type="domain" description="Fumarylacetoacetase-like C-terminal" evidence="3">
    <location>
        <begin position="6"/>
        <end position="184"/>
    </location>
</feature>
<proteinExistence type="inferred from homology"/>
<name>A0A9X2CRV9_9BACI</name>
<gene>
    <name evidence="4" type="ORF">MF646_08005</name>
</gene>
<evidence type="ECO:0000256" key="1">
    <source>
        <dbReference type="ARBA" id="ARBA00010211"/>
    </source>
</evidence>
<comment type="similarity">
    <text evidence="1">Belongs to the FAH family.</text>
</comment>
<evidence type="ECO:0000313" key="4">
    <source>
        <dbReference type="EMBL" id="MCL7747065.1"/>
    </source>
</evidence>
<accession>A0A9X2CRV9</accession>
<dbReference type="InterPro" id="IPR011234">
    <property type="entry name" value="Fumarylacetoacetase-like_C"/>
</dbReference>
<dbReference type="GO" id="GO:0046872">
    <property type="term" value="F:metal ion binding"/>
    <property type="evidence" value="ECO:0007669"/>
    <property type="project" value="UniProtKB-KW"/>
</dbReference>
<dbReference type="GO" id="GO:0018773">
    <property type="term" value="F:acetylpyruvate hydrolase activity"/>
    <property type="evidence" value="ECO:0007669"/>
    <property type="project" value="TreeGrafter"/>
</dbReference>
<dbReference type="PANTHER" id="PTHR11820">
    <property type="entry name" value="ACYLPYRUVASE"/>
    <property type="match status" value="1"/>
</dbReference>
<dbReference type="InterPro" id="IPR036663">
    <property type="entry name" value="Fumarylacetoacetase_C_sf"/>
</dbReference>
<dbReference type="AlphaFoldDB" id="A0A9X2CRV9"/>
<dbReference type="EMBL" id="JAKRYL010000006">
    <property type="protein sequence ID" value="MCL7747065.1"/>
    <property type="molecule type" value="Genomic_DNA"/>
</dbReference>